<dbReference type="Proteomes" id="UP000826964">
    <property type="component" value="Segment"/>
</dbReference>
<sequence>MFTAADAKKMRSANIDRVIERFVERSDYLTKALWVESENDKDPISHDPYEMRVGYVVVALIERGFEVNTEEKGADGDRYAEITFSWADTNVSPSDDLIMAEREFELSSSSGGVHGTYRGDSGMVMELNGVAYLAMHGLSVGGSYRDINRRNWKRVK</sequence>
<reference evidence="1" key="1">
    <citation type="submission" date="2021-06" db="EMBL/GenBank/DDBJ databases">
        <authorList>
            <person name="Tian F."/>
            <person name="Li J."/>
            <person name="Li F."/>
            <person name="Tong Y."/>
        </authorList>
    </citation>
    <scope>NUCLEOTIDE SEQUENCE</scope>
</reference>
<name>A0AC61NLA7_9CAUD</name>
<organism evidence="1 2">
    <name type="scientific">Stenotrophomonas phage BUCT626</name>
    <dbReference type="NCBI Taxonomy" id="2860376"/>
    <lineage>
        <taxon>Viruses</taxon>
        <taxon>Duplodnaviria</taxon>
        <taxon>Heunggongvirae</taxon>
        <taxon>Uroviricota</taxon>
        <taxon>Caudoviricetes</taxon>
        <taxon>Beaumontvirinae</taxon>
        <taxon>Bixiavirus</taxon>
        <taxon>Bixiavirus BUCT626</taxon>
    </lineage>
</organism>
<dbReference type="EMBL" id="MZ398241">
    <property type="protein sequence ID" value="QYC96729.1"/>
    <property type="molecule type" value="Genomic_DNA"/>
</dbReference>
<keyword evidence="2" id="KW-1185">Reference proteome</keyword>
<proteinExistence type="predicted"/>
<evidence type="ECO:0000313" key="2">
    <source>
        <dbReference type="Proteomes" id="UP000826964"/>
    </source>
</evidence>
<accession>A0AC61NLA7</accession>
<protein>
    <submittedName>
        <fullName evidence="1">Uncharacterized protein</fullName>
    </submittedName>
</protein>
<evidence type="ECO:0000313" key="1">
    <source>
        <dbReference type="EMBL" id="QYC96729.1"/>
    </source>
</evidence>